<feature type="compositionally biased region" description="Basic and acidic residues" evidence="1">
    <location>
        <begin position="12"/>
        <end position="26"/>
    </location>
</feature>
<organism evidence="2 3">
    <name type="scientific">Araneus ventricosus</name>
    <name type="common">Orbweaver spider</name>
    <name type="synonym">Epeira ventricosa</name>
    <dbReference type="NCBI Taxonomy" id="182803"/>
    <lineage>
        <taxon>Eukaryota</taxon>
        <taxon>Metazoa</taxon>
        <taxon>Ecdysozoa</taxon>
        <taxon>Arthropoda</taxon>
        <taxon>Chelicerata</taxon>
        <taxon>Arachnida</taxon>
        <taxon>Araneae</taxon>
        <taxon>Araneomorphae</taxon>
        <taxon>Entelegynae</taxon>
        <taxon>Araneoidea</taxon>
        <taxon>Araneidae</taxon>
        <taxon>Araneus</taxon>
    </lineage>
</organism>
<evidence type="ECO:0000313" key="2">
    <source>
        <dbReference type="EMBL" id="GBN79292.1"/>
    </source>
</evidence>
<protein>
    <submittedName>
        <fullName evidence="2">Uncharacterized protein</fullName>
    </submittedName>
</protein>
<evidence type="ECO:0000256" key="1">
    <source>
        <dbReference type="SAM" id="MobiDB-lite"/>
    </source>
</evidence>
<name>A0A4Y2RTU7_ARAVE</name>
<reference evidence="2 3" key="1">
    <citation type="journal article" date="2019" name="Sci. Rep.">
        <title>Orb-weaving spider Araneus ventricosus genome elucidates the spidroin gene catalogue.</title>
        <authorList>
            <person name="Kono N."/>
            <person name="Nakamura H."/>
            <person name="Ohtoshi R."/>
            <person name="Moran D.A.P."/>
            <person name="Shinohara A."/>
            <person name="Yoshida Y."/>
            <person name="Fujiwara M."/>
            <person name="Mori M."/>
            <person name="Tomita M."/>
            <person name="Arakawa K."/>
        </authorList>
    </citation>
    <scope>NUCLEOTIDE SEQUENCE [LARGE SCALE GENOMIC DNA]</scope>
</reference>
<accession>A0A4Y2RTU7</accession>
<evidence type="ECO:0000313" key="3">
    <source>
        <dbReference type="Proteomes" id="UP000499080"/>
    </source>
</evidence>
<dbReference type="AlphaFoldDB" id="A0A4Y2RTU7"/>
<dbReference type="Proteomes" id="UP000499080">
    <property type="component" value="Unassembled WGS sequence"/>
</dbReference>
<keyword evidence="3" id="KW-1185">Reference proteome</keyword>
<feature type="region of interest" description="Disordered" evidence="1">
    <location>
        <begin position="1"/>
        <end position="26"/>
    </location>
</feature>
<dbReference type="EMBL" id="BGPR01018488">
    <property type="protein sequence ID" value="GBN79292.1"/>
    <property type="molecule type" value="Genomic_DNA"/>
</dbReference>
<comment type="caution">
    <text evidence="2">The sequence shown here is derived from an EMBL/GenBank/DDBJ whole genome shotgun (WGS) entry which is preliminary data.</text>
</comment>
<gene>
    <name evidence="2" type="ORF">AVEN_125132_1</name>
</gene>
<proteinExistence type="predicted"/>
<sequence>MQRNMGLPNENRIAEEKSEEAPEGVHEAALLEENSQNHRISRIVAQPVVMYCSCMKSHSRHHSVLNQNCLENAYLITEYLNLILNYS</sequence>